<sequence>MVKSEEEGSADPYKITLSHFGGTVENNLSRRKLVQDVIDLYDKIRRGGNMSEEVQQQFFNDISKTNLKTAGSTHGGYKALKGNGGRHENRRFSNWVIVSGGWPDAEKLPEIRANMAKYWGLATFPDGEFPKVAADKQMTLYLGKLEKHTSKSKAKSKGKAPQKFDQGGNDGATDSDSSDSSDSESDDEDIIDEESTKAAQEARDKSLQEQVHKEKNSDSSQVGKASNSSGLMTMEKIGEGNGQSIKDLRESRSEATC</sequence>
<keyword evidence="2" id="KW-1185">Reference proteome</keyword>
<organism evidence="1 2">
    <name type="scientific">Fusarium solani subsp. cucurbitae</name>
    <name type="common">Neocosmosporum cucurbitae</name>
    <dbReference type="NCBI Taxonomy" id="2747967"/>
    <lineage>
        <taxon>Eukaryota</taxon>
        <taxon>Fungi</taxon>
        <taxon>Dikarya</taxon>
        <taxon>Ascomycota</taxon>
        <taxon>Pezizomycotina</taxon>
        <taxon>Sordariomycetes</taxon>
        <taxon>Hypocreomycetidae</taxon>
        <taxon>Hypocreales</taxon>
        <taxon>Nectriaceae</taxon>
        <taxon>Fusarium</taxon>
        <taxon>Fusarium solani species complex</taxon>
    </lineage>
</organism>
<proteinExistence type="predicted"/>
<name>A0ACD3ZC06_FUSSC</name>
<gene>
    <name evidence="1" type="ORF">LCI18_009602</name>
</gene>
<evidence type="ECO:0000313" key="1">
    <source>
        <dbReference type="EMBL" id="UPK98667.1"/>
    </source>
</evidence>
<reference evidence="1" key="1">
    <citation type="submission" date="2021-11" db="EMBL/GenBank/DDBJ databases">
        <title>Fusarium solani-melongenae Genome sequencing and assembly.</title>
        <authorList>
            <person name="Xie S."/>
            <person name="Huang L."/>
            <person name="Zhang X."/>
        </authorList>
    </citation>
    <scope>NUCLEOTIDE SEQUENCE</scope>
    <source>
        <strain evidence="1">CRI 24-3</strain>
    </source>
</reference>
<evidence type="ECO:0000313" key="2">
    <source>
        <dbReference type="Proteomes" id="UP000830768"/>
    </source>
</evidence>
<dbReference type="Proteomes" id="UP000830768">
    <property type="component" value="Chromosome 8"/>
</dbReference>
<dbReference type="EMBL" id="CP090036">
    <property type="protein sequence ID" value="UPK98667.1"/>
    <property type="molecule type" value="Genomic_DNA"/>
</dbReference>
<accession>A0ACD3ZC06</accession>
<protein>
    <submittedName>
        <fullName evidence="1">Uncharacterized protein</fullName>
    </submittedName>
</protein>